<keyword evidence="8 16" id="KW-0274">FAD</keyword>
<dbReference type="PIRSF" id="PIRSF000137">
    <property type="entry name" value="Alcohol_oxidase"/>
    <property type="match status" value="1"/>
</dbReference>
<comment type="catalytic activity">
    <reaction evidence="13">
        <text>a pyranoside + acceptor = a pyranosid-3-ulose + reduced acceptor.</text>
        <dbReference type="EC" id="1.1.99.29"/>
    </reaction>
</comment>
<evidence type="ECO:0000256" key="14">
    <source>
        <dbReference type="ARBA" id="ARBA00034059"/>
    </source>
</evidence>
<evidence type="ECO:0000256" key="9">
    <source>
        <dbReference type="ARBA" id="ARBA00024699"/>
    </source>
</evidence>
<dbReference type="Gene3D" id="3.30.560.10">
    <property type="entry name" value="Glucose Oxidase, domain 3"/>
    <property type="match status" value="1"/>
</dbReference>
<dbReference type="SUPFAM" id="SSF54373">
    <property type="entry name" value="FAD-linked reductases, C-terminal domain"/>
    <property type="match status" value="1"/>
</dbReference>
<dbReference type="SUPFAM" id="SSF51905">
    <property type="entry name" value="FAD/NAD(P)-binding domain"/>
    <property type="match status" value="1"/>
</dbReference>
<dbReference type="PROSITE" id="PS00624">
    <property type="entry name" value="GMC_OXRED_2"/>
    <property type="match status" value="1"/>
</dbReference>
<evidence type="ECO:0000256" key="7">
    <source>
        <dbReference type="ARBA" id="ARBA00022630"/>
    </source>
</evidence>
<comment type="catalytic activity">
    <reaction evidence="11">
        <text>pyranose + acceptor = pyranos-2,3-diulose + reduced acceptor.</text>
        <dbReference type="EC" id="1.1.99.29"/>
    </reaction>
</comment>
<comment type="cofactor">
    <cofactor evidence="1 16">
        <name>FAD</name>
        <dbReference type="ChEBI" id="CHEBI:57692"/>
    </cofactor>
</comment>
<dbReference type="GO" id="GO:0033718">
    <property type="term" value="F:pyranose dehydrogenase (acceptor) activity"/>
    <property type="evidence" value="ECO:0007669"/>
    <property type="project" value="UniProtKB-EC"/>
</dbReference>
<evidence type="ECO:0000256" key="6">
    <source>
        <dbReference type="ARBA" id="ARBA00022525"/>
    </source>
</evidence>
<accession>A0A8H7C421</accession>
<dbReference type="AlphaFoldDB" id="A0A8H7C421"/>
<feature type="binding site" evidence="16">
    <location>
        <position position="264"/>
    </location>
    <ligand>
        <name>FAD</name>
        <dbReference type="ChEBI" id="CHEBI:57692"/>
    </ligand>
</feature>
<evidence type="ECO:0000256" key="16">
    <source>
        <dbReference type="PIRSR" id="PIRSR000137-2"/>
    </source>
</evidence>
<dbReference type="PANTHER" id="PTHR11552:SF147">
    <property type="entry name" value="CHOLINE DEHYDROGENASE, MITOCHONDRIAL"/>
    <property type="match status" value="1"/>
</dbReference>
<feature type="domain" description="Glucose-methanol-choline oxidoreductase N-terminal" evidence="18">
    <location>
        <begin position="309"/>
        <end position="323"/>
    </location>
</feature>
<comment type="subcellular location">
    <subcellularLocation>
        <location evidence="2">Secreted</location>
    </subcellularLocation>
</comment>
<dbReference type="GO" id="GO:0005576">
    <property type="term" value="C:extracellular region"/>
    <property type="evidence" value="ECO:0007669"/>
    <property type="project" value="UniProtKB-SubCell"/>
</dbReference>
<feature type="active site" description="Proton donor" evidence="15">
    <location>
        <position position="531"/>
    </location>
</feature>
<comment type="similarity">
    <text evidence="3">Belongs to the GMC oxidoreductase family.</text>
</comment>
<evidence type="ECO:0000256" key="5">
    <source>
        <dbReference type="ARBA" id="ARBA00013177"/>
    </source>
</evidence>
<dbReference type="InterPro" id="IPR036188">
    <property type="entry name" value="FAD/NAD-bd_sf"/>
</dbReference>
<feature type="binding site" evidence="16">
    <location>
        <begin position="121"/>
        <end position="124"/>
    </location>
    <ligand>
        <name>FAD</name>
        <dbReference type="ChEBI" id="CHEBI:57692"/>
    </ligand>
</feature>
<name>A0A8H7C421_AGABI</name>
<dbReference type="Gene3D" id="3.50.50.60">
    <property type="entry name" value="FAD/NAD(P)-binding domain"/>
    <property type="match status" value="1"/>
</dbReference>
<dbReference type="Proteomes" id="UP000629468">
    <property type="component" value="Unassembled WGS sequence"/>
</dbReference>
<feature type="active site" description="Proton acceptor" evidence="15">
    <location>
        <position position="575"/>
    </location>
</feature>
<gene>
    <name evidence="19" type="ORF">Agabi119p4_9665</name>
</gene>
<proteinExistence type="inferred from homology"/>
<keyword evidence="17" id="KW-0732">Signal</keyword>
<comment type="caution">
    <text evidence="19">The sequence shown here is derived from an EMBL/GenBank/DDBJ whole genome shotgun (WGS) entry which is preliminary data.</text>
</comment>
<evidence type="ECO:0000313" key="20">
    <source>
        <dbReference type="Proteomes" id="UP000629468"/>
    </source>
</evidence>
<dbReference type="InterPro" id="IPR007867">
    <property type="entry name" value="GMC_OxRtase_C"/>
</dbReference>
<dbReference type="GO" id="GO:0050660">
    <property type="term" value="F:flavin adenine dinucleotide binding"/>
    <property type="evidence" value="ECO:0007669"/>
    <property type="project" value="InterPro"/>
</dbReference>
<feature type="binding site" evidence="16">
    <location>
        <begin position="530"/>
        <end position="531"/>
    </location>
    <ligand>
        <name>FAD</name>
        <dbReference type="ChEBI" id="CHEBI:57692"/>
    </ligand>
</feature>
<evidence type="ECO:0000256" key="10">
    <source>
        <dbReference type="ARBA" id="ARBA00033986"/>
    </source>
</evidence>
<comment type="catalytic activity">
    <reaction evidence="10">
        <text>pyranose + acceptor = pyranos-2-ulose + reduced acceptor.</text>
        <dbReference type="EC" id="1.1.99.29"/>
    </reaction>
</comment>
<evidence type="ECO:0000256" key="12">
    <source>
        <dbReference type="ARBA" id="ARBA00034029"/>
    </source>
</evidence>
<feature type="signal peptide" evidence="17">
    <location>
        <begin position="1"/>
        <end position="17"/>
    </location>
</feature>
<dbReference type="EC" id="1.1.99.29" evidence="5"/>
<evidence type="ECO:0000256" key="11">
    <source>
        <dbReference type="ARBA" id="ARBA00034010"/>
    </source>
</evidence>
<evidence type="ECO:0000259" key="18">
    <source>
        <dbReference type="PROSITE" id="PS00624"/>
    </source>
</evidence>
<dbReference type="InterPro" id="IPR000172">
    <property type="entry name" value="GMC_OxRdtase_N"/>
</dbReference>
<dbReference type="Pfam" id="PF05199">
    <property type="entry name" value="GMC_oxred_C"/>
    <property type="match status" value="1"/>
</dbReference>
<feature type="chain" id="PRO_5034317320" description="pyranose dehydrogenase (acceptor)" evidence="17">
    <location>
        <begin position="18"/>
        <end position="596"/>
    </location>
</feature>
<keyword evidence="6" id="KW-0964">Secreted</keyword>
<organism evidence="19 20">
    <name type="scientific">Agaricus bisporus var. burnettii</name>
    <dbReference type="NCBI Taxonomy" id="192524"/>
    <lineage>
        <taxon>Eukaryota</taxon>
        <taxon>Fungi</taxon>
        <taxon>Dikarya</taxon>
        <taxon>Basidiomycota</taxon>
        <taxon>Agaricomycotina</taxon>
        <taxon>Agaricomycetes</taxon>
        <taxon>Agaricomycetidae</taxon>
        <taxon>Agaricales</taxon>
        <taxon>Agaricineae</taxon>
        <taxon>Agaricaceae</taxon>
        <taxon>Agaricus</taxon>
    </lineage>
</organism>
<dbReference type="InterPro" id="IPR012132">
    <property type="entry name" value="GMC_OxRdtase"/>
</dbReference>
<evidence type="ECO:0000313" key="19">
    <source>
        <dbReference type="EMBL" id="KAF7761673.1"/>
    </source>
</evidence>
<evidence type="ECO:0000256" key="13">
    <source>
        <dbReference type="ARBA" id="ARBA00034050"/>
    </source>
</evidence>
<dbReference type="PANTHER" id="PTHR11552">
    <property type="entry name" value="GLUCOSE-METHANOL-CHOLINE GMC OXIDOREDUCTASE"/>
    <property type="match status" value="1"/>
</dbReference>
<evidence type="ECO:0000256" key="17">
    <source>
        <dbReference type="SAM" id="SignalP"/>
    </source>
</evidence>
<protein>
    <recommendedName>
        <fullName evidence="5">pyranose dehydrogenase (acceptor)</fullName>
        <ecNumber evidence="5">1.1.99.29</ecNumber>
    </recommendedName>
</protein>
<comment type="catalytic activity">
    <reaction evidence="12">
        <text>pyranose + acceptor = pyranos-3-ulose + reduced acceptor.</text>
        <dbReference type="EC" id="1.1.99.29"/>
    </reaction>
</comment>
<comment type="subunit">
    <text evidence="4">Monomer.</text>
</comment>
<evidence type="ECO:0000256" key="1">
    <source>
        <dbReference type="ARBA" id="ARBA00001974"/>
    </source>
</evidence>
<evidence type="ECO:0000256" key="15">
    <source>
        <dbReference type="PIRSR" id="PIRSR000137-1"/>
    </source>
</evidence>
<comment type="function">
    <text evidence="9">Catalyzes the single-oxidation or sequential double oxidation reaction of carbohydrates primarily at carbon-2 and/or carbon-3 with the concomitant reduction of the flavin. The enzyme exhibits a broad sugar substrate specificity, oxidizing different aldopyranoses to the corresponding C-1, C-2, C-3 or C-1,2, C-2,3 and C-3,4 (di)dehydro sugars with substrate-specific regioselectivity. Accepts only a narrow range of electron acceptors such as substituted benzoquinones and complexed metal ions and reacts extremely slowly with O(2) as acceptor. May play a role in the natural recycling of plant matter by oxidizing all major monosaccharides in lignocellulose and by reducing quinone compounds or reactive radical species generated during lignin depolymerization.</text>
</comment>
<keyword evidence="7" id="KW-0285">Flavoprotein</keyword>
<evidence type="ECO:0000256" key="2">
    <source>
        <dbReference type="ARBA" id="ARBA00004613"/>
    </source>
</evidence>
<comment type="catalytic activity">
    <reaction evidence="14">
        <text>a pyranoside + acceptor = a pyranosid-3,4-diulose + reduced acceptor.</text>
        <dbReference type="EC" id="1.1.99.29"/>
    </reaction>
</comment>
<evidence type="ECO:0000256" key="8">
    <source>
        <dbReference type="ARBA" id="ARBA00022827"/>
    </source>
</evidence>
<reference evidence="19 20" key="1">
    <citation type="journal article" name="Sci. Rep.">
        <title>Telomere-to-telomere assembled and centromere annotated genomes of the two main subspecies of the button mushroom Agaricus bisporus reveal especially polymorphic chromosome ends.</title>
        <authorList>
            <person name="Sonnenberg A.S.M."/>
            <person name="Sedaghat-Telgerd N."/>
            <person name="Lavrijssen B."/>
            <person name="Ohm R.A."/>
            <person name="Hendrickx P.M."/>
            <person name="Scholtmeijer K."/>
            <person name="Baars J.J.P."/>
            <person name="van Peer A."/>
        </authorList>
    </citation>
    <scope>NUCLEOTIDE SEQUENCE [LARGE SCALE GENOMIC DNA]</scope>
    <source>
        <strain evidence="19 20">H119_p4</strain>
    </source>
</reference>
<evidence type="ECO:0000256" key="4">
    <source>
        <dbReference type="ARBA" id="ARBA00011245"/>
    </source>
</evidence>
<sequence length="596" mass="64762">MLLGFIILAYLSSFAECAIWNSLNDVPNINRRNWDFIIAGGGTAGSVLASRLSENPKFNVLVLEAGPTNEDALMSMVPGLQGKLARTQYDWNYTTVQMPGYNNRSINYQRGHILGGSSSVNGMVFTRGAASDYDRWARVTGDPGWSWDSLQPYIKRQERFQPPVDDHNTTGQFDPSVHSLTGMVPISISGFQHPTVDSITLQATKELGGEFKFNLDMNSGSPHGIGWLQTTIGHDGTRSSAATSYLPPHIQSRKNLDIVLNTIVTRVLPEKSGSPSSRNTIRTVELCPRDDPSAMTVLTASKEVILSAGAIGSPHILLSSGIGDVNDLNALEIPVILNNPSVGQNMTDHPSLNNVSFGLREPIDLGPWANLDADPDLQAQALELWQKNKTGPFTALVKYDHFGWIRVPDILLEEFEDPSSGPEAGHTELLIGSPSGKFYDIRLRVSTPASRGSISLRSSNPLDAPIIDPNFLSHPFDIVAMREGIRAAQRFVASPAFSENGVTGLLPPWNGAVSDSEIEEVIRDIAVTAWHPIGTAAMSPENADWGVVDPDLRVKGVDGLRIIDASIMPHIPCAHTQTPVYLIAERASDLIKEAWG</sequence>
<dbReference type="Pfam" id="PF00732">
    <property type="entry name" value="GMC_oxred_N"/>
    <property type="match status" value="1"/>
</dbReference>
<dbReference type="EMBL" id="JABXXO010000013">
    <property type="protein sequence ID" value="KAF7761673.1"/>
    <property type="molecule type" value="Genomic_DNA"/>
</dbReference>
<evidence type="ECO:0000256" key="3">
    <source>
        <dbReference type="ARBA" id="ARBA00010790"/>
    </source>
</evidence>